<keyword evidence="7" id="KW-0998">Cell outer membrane</keyword>
<evidence type="ECO:0000256" key="1">
    <source>
        <dbReference type="ARBA" id="ARBA00004571"/>
    </source>
</evidence>
<reference evidence="10" key="1">
    <citation type="submission" date="2021-06" db="EMBL/GenBank/DDBJ databases">
        <title>44 bacteria genomes isolated from Dapeng, Shenzhen.</title>
        <authorList>
            <person name="Zheng W."/>
            <person name="Yu S."/>
            <person name="Huang Y."/>
        </authorList>
    </citation>
    <scope>NUCLEOTIDE SEQUENCE</scope>
    <source>
        <strain evidence="10">DP5N28-2</strain>
    </source>
</reference>
<dbReference type="SUPFAM" id="SSF56935">
    <property type="entry name" value="Porins"/>
    <property type="match status" value="1"/>
</dbReference>
<dbReference type="GO" id="GO:0009279">
    <property type="term" value="C:cell outer membrane"/>
    <property type="evidence" value="ECO:0007669"/>
    <property type="project" value="UniProtKB-SubCell"/>
</dbReference>
<accession>A0A953L937</accession>
<keyword evidence="11" id="KW-1185">Reference proteome</keyword>
<keyword evidence="6" id="KW-0472">Membrane</keyword>
<evidence type="ECO:0000256" key="4">
    <source>
        <dbReference type="ARBA" id="ARBA00022692"/>
    </source>
</evidence>
<dbReference type="Pfam" id="PF13715">
    <property type="entry name" value="CarbopepD_reg_2"/>
    <property type="match status" value="1"/>
</dbReference>
<dbReference type="EMBL" id="JAHVHU010000008">
    <property type="protein sequence ID" value="MBY5958410.1"/>
    <property type="molecule type" value="Genomic_DNA"/>
</dbReference>
<dbReference type="GO" id="GO:0044718">
    <property type="term" value="P:siderophore transmembrane transport"/>
    <property type="evidence" value="ECO:0007669"/>
    <property type="project" value="TreeGrafter"/>
</dbReference>
<keyword evidence="4" id="KW-0812">Transmembrane</keyword>
<feature type="domain" description="TonB-dependent receptor plug" evidence="9">
    <location>
        <begin position="118"/>
        <end position="227"/>
    </location>
</feature>
<evidence type="ECO:0000256" key="5">
    <source>
        <dbReference type="ARBA" id="ARBA00022729"/>
    </source>
</evidence>
<dbReference type="InterPro" id="IPR037066">
    <property type="entry name" value="Plug_dom_sf"/>
</dbReference>
<dbReference type="Proteomes" id="UP000753961">
    <property type="component" value="Unassembled WGS sequence"/>
</dbReference>
<evidence type="ECO:0000259" key="9">
    <source>
        <dbReference type="Pfam" id="PF07715"/>
    </source>
</evidence>
<keyword evidence="10" id="KW-0675">Receptor</keyword>
<feature type="chain" id="PRO_5036819130" evidence="8">
    <location>
        <begin position="19"/>
        <end position="864"/>
    </location>
</feature>
<dbReference type="GO" id="GO:0015344">
    <property type="term" value="F:siderophore uptake transmembrane transporter activity"/>
    <property type="evidence" value="ECO:0007669"/>
    <property type="project" value="TreeGrafter"/>
</dbReference>
<evidence type="ECO:0000256" key="3">
    <source>
        <dbReference type="ARBA" id="ARBA00022452"/>
    </source>
</evidence>
<evidence type="ECO:0000256" key="8">
    <source>
        <dbReference type="SAM" id="SignalP"/>
    </source>
</evidence>
<organism evidence="10 11">
    <name type="scientific">Membranihabitans marinus</name>
    <dbReference type="NCBI Taxonomy" id="1227546"/>
    <lineage>
        <taxon>Bacteria</taxon>
        <taxon>Pseudomonadati</taxon>
        <taxon>Bacteroidota</taxon>
        <taxon>Saprospiria</taxon>
        <taxon>Saprospirales</taxon>
        <taxon>Saprospiraceae</taxon>
        <taxon>Membranihabitans</taxon>
    </lineage>
</organism>
<protein>
    <submittedName>
        <fullName evidence="10">TonB-dependent receptor</fullName>
    </submittedName>
</protein>
<name>A0A953L937_9BACT</name>
<evidence type="ECO:0000256" key="7">
    <source>
        <dbReference type="ARBA" id="ARBA00023237"/>
    </source>
</evidence>
<proteinExistence type="predicted"/>
<dbReference type="AlphaFoldDB" id="A0A953L937"/>
<keyword evidence="3" id="KW-1134">Transmembrane beta strand</keyword>
<dbReference type="Gene3D" id="2.170.130.10">
    <property type="entry name" value="TonB-dependent receptor, plug domain"/>
    <property type="match status" value="1"/>
</dbReference>
<sequence>MKQVLLLFILFSSFCSLGYSQTISGKVIDANTDESLIGATISEKGTSSGTVTDFEGDFSLAIQKTPAILTISYVGYEAKSITINESSNADLGTISLSSSAFGLEEVVITGVMDIVQDRRTPVAVSTITSADIQAKAVGNVELPEIAKATPSIYVANQAGGYGDSEVWTRGFDQTNTAFLLNGQPINGMEDGKMYWSNWSGLTDVASAIQIQRGLGASKLAISSVGGTWNFIMKATDIAKGGNVSTTIGNDNYNKVGASYSTGLIDDKWGLTVLFSNWSGDGWGYGAKGQGQTYFISGGYKPAKNHAINLLITGAPQWHDQKFTNTINSYYNAEGELDPRYNSNWGIYDGKYFTERRNYYHKPIANLNWDWDINARSSFSTVLYGSLGRGGGTGGLGGSKIRTESGLINFDATAVDTSTNYIRRSSVNNHNWFGAVLKYENQLTNTLHLSVGSDLRRYYGDHFRQVNELFGRSGFTQRGIPAFPNGYTIREEFKATPWASISNYAPEGKRIAYNNAETIRYAGMFGQLEFAKNNFSAYLQGAISSQDHVRHELFYETKGNQDSEKVVNDGYNAKLGMSYSISDNHLFFANTGIYSRQPFHDVVFVGNSNQVNENTNNEEIFGVELGYKFTSSDFYANVNVYRTAWNNRVDFNSLEVKPDGTVRLTNNNVYTAIGMDPYELLFQDQLHTGVELDLGYHVSDQFRLKGFASLGNWEVIGDRDVELYDGDGARQKVDDYTVSGDDVKVGGAPQTSFGVGAHWKITNKLAAEANYLYFANLYARNGGIELPAYGIMDLNMSYTIPLSNGHVFRIIGNVYNLLDELYISNARSSIPASNSESENWKGINKENDVMFGKTRTANITLKYSF</sequence>
<comment type="caution">
    <text evidence="10">The sequence shown here is derived from an EMBL/GenBank/DDBJ whole genome shotgun (WGS) entry which is preliminary data.</text>
</comment>
<dbReference type="InterPro" id="IPR012910">
    <property type="entry name" value="Plug_dom"/>
</dbReference>
<dbReference type="InterPro" id="IPR039426">
    <property type="entry name" value="TonB-dep_rcpt-like"/>
</dbReference>
<comment type="subcellular location">
    <subcellularLocation>
        <location evidence="1">Cell outer membrane</location>
        <topology evidence="1">Multi-pass membrane protein</topology>
    </subcellularLocation>
</comment>
<evidence type="ECO:0000256" key="6">
    <source>
        <dbReference type="ARBA" id="ARBA00023136"/>
    </source>
</evidence>
<dbReference type="PANTHER" id="PTHR30069">
    <property type="entry name" value="TONB-DEPENDENT OUTER MEMBRANE RECEPTOR"/>
    <property type="match status" value="1"/>
</dbReference>
<gene>
    <name evidence="10" type="ORF">KUV50_09725</name>
</gene>
<evidence type="ECO:0000313" key="10">
    <source>
        <dbReference type="EMBL" id="MBY5958410.1"/>
    </source>
</evidence>
<dbReference type="InterPro" id="IPR008969">
    <property type="entry name" value="CarboxyPept-like_regulatory"/>
</dbReference>
<dbReference type="Pfam" id="PF07715">
    <property type="entry name" value="Plug"/>
    <property type="match status" value="1"/>
</dbReference>
<feature type="signal peptide" evidence="8">
    <location>
        <begin position="1"/>
        <end position="18"/>
    </location>
</feature>
<keyword evidence="2" id="KW-0813">Transport</keyword>
<dbReference type="SUPFAM" id="SSF49464">
    <property type="entry name" value="Carboxypeptidase regulatory domain-like"/>
    <property type="match status" value="1"/>
</dbReference>
<dbReference type="InterPro" id="IPR036942">
    <property type="entry name" value="Beta-barrel_TonB_sf"/>
</dbReference>
<dbReference type="Gene3D" id="2.40.170.20">
    <property type="entry name" value="TonB-dependent receptor, beta-barrel domain"/>
    <property type="match status" value="1"/>
</dbReference>
<evidence type="ECO:0000256" key="2">
    <source>
        <dbReference type="ARBA" id="ARBA00022448"/>
    </source>
</evidence>
<dbReference type="Gene3D" id="2.60.40.1120">
    <property type="entry name" value="Carboxypeptidase-like, regulatory domain"/>
    <property type="match status" value="1"/>
</dbReference>
<keyword evidence="5 8" id="KW-0732">Signal</keyword>
<evidence type="ECO:0000313" key="11">
    <source>
        <dbReference type="Proteomes" id="UP000753961"/>
    </source>
</evidence>
<dbReference type="PANTHER" id="PTHR30069:SF29">
    <property type="entry name" value="HEMOGLOBIN AND HEMOGLOBIN-HAPTOGLOBIN-BINDING PROTEIN 1-RELATED"/>
    <property type="match status" value="1"/>
</dbReference>
<dbReference type="RefSeq" id="WP_222579945.1">
    <property type="nucleotide sequence ID" value="NZ_JAHVHU010000008.1"/>
</dbReference>